<protein>
    <submittedName>
        <fullName evidence="1">Uncharacterized protein</fullName>
    </submittedName>
</protein>
<evidence type="ECO:0000313" key="2">
    <source>
        <dbReference type="Proteomes" id="UP001558613"/>
    </source>
</evidence>
<organism evidence="1 2">
    <name type="scientific">Cirrhinus molitorella</name>
    <name type="common">mud carp</name>
    <dbReference type="NCBI Taxonomy" id="172907"/>
    <lineage>
        <taxon>Eukaryota</taxon>
        <taxon>Metazoa</taxon>
        <taxon>Chordata</taxon>
        <taxon>Craniata</taxon>
        <taxon>Vertebrata</taxon>
        <taxon>Euteleostomi</taxon>
        <taxon>Actinopterygii</taxon>
        <taxon>Neopterygii</taxon>
        <taxon>Teleostei</taxon>
        <taxon>Ostariophysi</taxon>
        <taxon>Cypriniformes</taxon>
        <taxon>Cyprinidae</taxon>
        <taxon>Labeoninae</taxon>
        <taxon>Labeonini</taxon>
        <taxon>Cirrhinus</taxon>
    </lineage>
</organism>
<gene>
    <name evidence="1" type="ORF">QQF64_034880</name>
</gene>
<dbReference type="EMBL" id="JAYMGO010000004">
    <property type="protein sequence ID" value="KAL1275257.1"/>
    <property type="molecule type" value="Genomic_DNA"/>
</dbReference>
<sequence length="66" mass="7164">MIHFSLSGASAVKDVVKTQMLYRAIRLRGRNTENANVRSEAKDVSGSTEARPALLNQTFVSGALND</sequence>
<keyword evidence="2" id="KW-1185">Reference proteome</keyword>
<evidence type="ECO:0000313" key="1">
    <source>
        <dbReference type="EMBL" id="KAL1275257.1"/>
    </source>
</evidence>
<proteinExistence type="predicted"/>
<dbReference type="Proteomes" id="UP001558613">
    <property type="component" value="Unassembled WGS sequence"/>
</dbReference>
<reference evidence="1 2" key="1">
    <citation type="submission" date="2023-09" db="EMBL/GenBank/DDBJ databases">
        <authorList>
            <person name="Wang M."/>
        </authorList>
    </citation>
    <scope>NUCLEOTIDE SEQUENCE [LARGE SCALE GENOMIC DNA]</scope>
    <source>
        <strain evidence="1">GT-2023</strain>
        <tissue evidence="1">Liver</tissue>
    </source>
</reference>
<accession>A0ABR3NEI5</accession>
<name>A0ABR3NEI5_9TELE</name>
<comment type="caution">
    <text evidence="1">The sequence shown here is derived from an EMBL/GenBank/DDBJ whole genome shotgun (WGS) entry which is preliminary data.</text>
</comment>